<reference evidence="8 9" key="1">
    <citation type="submission" date="2019-09" db="EMBL/GenBank/DDBJ databases">
        <title>Genome sequence of Hymenobacter sp. M3.</title>
        <authorList>
            <person name="Srinivasan S."/>
        </authorList>
    </citation>
    <scope>NUCLEOTIDE SEQUENCE [LARGE SCALE GENOMIC DNA]</scope>
    <source>
        <strain evidence="8 9">M3</strain>
    </source>
</reference>
<keyword evidence="9" id="KW-1185">Reference proteome</keyword>
<protein>
    <submittedName>
        <fullName evidence="8">Uncharacterized protein</fullName>
    </submittedName>
</protein>
<dbReference type="Proteomes" id="UP000326380">
    <property type="component" value="Unassembled WGS sequence"/>
</dbReference>
<keyword evidence="5" id="KW-0378">Hydrolase</keyword>
<organism evidence="8 9">
    <name type="scientific">Hymenobacter busanensis</name>
    <dbReference type="NCBI Taxonomy" id="2607656"/>
    <lineage>
        <taxon>Bacteria</taxon>
        <taxon>Pseudomonadati</taxon>
        <taxon>Bacteroidota</taxon>
        <taxon>Cytophagia</taxon>
        <taxon>Cytophagales</taxon>
        <taxon>Hymenobacteraceae</taxon>
        <taxon>Hymenobacter</taxon>
    </lineage>
</organism>
<sequence>MKPFTLPAPALRRFLVVAVALYLVWFFVYEQWLAPDGRLDAFLCEYIARSSAAALHLLGFDAAVLYPRIVFMQGQAAVIVGAPCNGLVLYMLFAGFIVAFSGPWQHKLVYIPLGIVLISLLNVIRVMALALNYQYSRATLEFNHHYTFTFVVYGCIFLLWMWWARRYSPAPTAA</sequence>
<evidence type="ECO:0000256" key="1">
    <source>
        <dbReference type="ARBA" id="ARBA00004651"/>
    </source>
</evidence>
<dbReference type="InterPro" id="IPR019127">
    <property type="entry name" value="Exosortase"/>
</dbReference>
<evidence type="ECO:0000256" key="7">
    <source>
        <dbReference type="ARBA" id="ARBA00023136"/>
    </source>
</evidence>
<keyword evidence="6" id="KW-1133">Transmembrane helix</keyword>
<dbReference type="GO" id="GO:0005886">
    <property type="term" value="C:plasma membrane"/>
    <property type="evidence" value="ECO:0007669"/>
    <property type="project" value="UniProtKB-SubCell"/>
</dbReference>
<evidence type="ECO:0000256" key="6">
    <source>
        <dbReference type="ARBA" id="ARBA00022989"/>
    </source>
</evidence>
<dbReference type="RefSeq" id="WP_151078916.1">
    <property type="nucleotide sequence ID" value="NZ_CP047647.1"/>
</dbReference>
<dbReference type="GO" id="GO:0008233">
    <property type="term" value="F:peptidase activity"/>
    <property type="evidence" value="ECO:0007669"/>
    <property type="project" value="UniProtKB-KW"/>
</dbReference>
<accession>A0A7L4ZWG8</accession>
<evidence type="ECO:0000313" key="9">
    <source>
        <dbReference type="Proteomes" id="UP000326380"/>
    </source>
</evidence>
<evidence type="ECO:0000256" key="2">
    <source>
        <dbReference type="ARBA" id="ARBA00022475"/>
    </source>
</evidence>
<dbReference type="NCBIfam" id="NF046081">
    <property type="entry name" value="exosort_XrtX"/>
    <property type="match status" value="1"/>
</dbReference>
<evidence type="ECO:0000256" key="3">
    <source>
        <dbReference type="ARBA" id="ARBA00022670"/>
    </source>
</evidence>
<keyword evidence="4" id="KW-0812">Transmembrane</keyword>
<dbReference type="Pfam" id="PF09721">
    <property type="entry name" value="Exosortase_EpsH"/>
    <property type="match status" value="1"/>
</dbReference>
<evidence type="ECO:0000256" key="5">
    <source>
        <dbReference type="ARBA" id="ARBA00022801"/>
    </source>
</evidence>
<comment type="caution">
    <text evidence="8">The sequence shown here is derived from an EMBL/GenBank/DDBJ whole genome shotgun (WGS) entry which is preliminary data.</text>
</comment>
<keyword evidence="2" id="KW-1003">Cell membrane</keyword>
<gene>
    <name evidence="8" type="ORF">F0P96_11035</name>
</gene>
<name>A0A7L4ZWG8_9BACT</name>
<dbReference type="GO" id="GO:0006508">
    <property type="term" value="P:proteolysis"/>
    <property type="evidence" value="ECO:0007669"/>
    <property type="project" value="UniProtKB-KW"/>
</dbReference>
<dbReference type="InterPro" id="IPR026392">
    <property type="entry name" value="Exo/Archaeosortase_dom"/>
</dbReference>
<comment type="subcellular location">
    <subcellularLocation>
        <location evidence="1">Cell membrane</location>
        <topology evidence="1">Multi-pass membrane protein</topology>
    </subcellularLocation>
</comment>
<keyword evidence="7" id="KW-0472">Membrane</keyword>
<evidence type="ECO:0000313" key="8">
    <source>
        <dbReference type="EMBL" id="KAA9333492.1"/>
    </source>
</evidence>
<dbReference type="NCBIfam" id="TIGR04178">
    <property type="entry name" value="exo_archaeo"/>
    <property type="match status" value="1"/>
</dbReference>
<evidence type="ECO:0000256" key="4">
    <source>
        <dbReference type="ARBA" id="ARBA00022692"/>
    </source>
</evidence>
<dbReference type="AlphaFoldDB" id="A0A7L4ZWG8"/>
<keyword evidence="3" id="KW-0645">Protease</keyword>
<dbReference type="EMBL" id="VTWU01000003">
    <property type="protein sequence ID" value="KAA9333492.1"/>
    <property type="molecule type" value="Genomic_DNA"/>
</dbReference>
<proteinExistence type="predicted"/>